<feature type="domain" description="ABC transmembrane type-2" evidence="9">
    <location>
        <begin position="176"/>
        <end position="400"/>
    </location>
</feature>
<evidence type="ECO:0000313" key="10">
    <source>
        <dbReference type="EMBL" id="MDG5754986.1"/>
    </source>
</evidence>
<accession>A0ABT6H9F6</accession>
<feature type="transmembrane region" description="Helical" evidence="8">
    <location>
        <begin position="291"/>
        <end position="313"/>
    </location>
</feature>
<dbReference type="Proteomes" id="UP001218246">
    <property type="component" value="Unassembled WGS sequence"/>
</dbReference>
<organism evidence="10 11">
    <name type="scientific">Ectobacillus antri</name>
    <dbReference type="NCBI Taxonomy" id="2486280"/>
    <lineage>
        <taxon>Bacteria</taxon>
        <taxon>Bacillati</taxon>
        <taxon>Bacillota</taxon>
        <taxon>Bacilli</taxon>
        <taxon>Bacillales</taxon>
        <taxon>Bacillaceae</taxon>
        <taxon>Ectobacillus</taxon>
    </lineage>
</organism>
<feature type="transmembrane region" description="Helical" evidence="8">
    <location>
        <begin position="21"/>
        <end position="39"/>
    </location>
</feature>
<reference evidence="10 11" key="1">
    <citation type="submission" date="2023-04" db="EMBL/GenBank/DDBJ databases">
        <title>Ectobacillus antri isolated from activated sludge.</title>
        <authorList>
            <person name="Yan P."/>
            <person name="Liu X."/>
        </authorList>
    </citation>
    <scope>NUCLEOTIDE SEQUENCE [LARGE SCALE GENOMIC DNA]</scope>
    <source>
        <strain evidence="10 11">C18H</strain>
    </source>
</reference>
<dbReference type="RefSeq" id="WP_124565798.1">
    <property type="nucleotide sequence ID" value="NZ_JARRRY010000015.1"/>
</dbReference>
<keyword evidence="5 8" id="KW-0812">Transmembrane</keyword>
<feature type="transmembrane region" description="Helical" evidence="8">
    <location>
        <begin position="253"/>
        <end position="279"/>
    </location>
</feature>
<keyword evidence="11" id="KW-1185">Reference proteome</keyword>
<sequence>MKSLLVAWKDFRIRITDRRGFLTMILMPLLLTAILGSALEKSMGGQDVPNTTLAYYQMDEDSLANEFRNTVLKNKELRDSIQLKEVLSKEELQRLIQDGKADVGLVLPSRWSEKIEKGDFTDTILLADPGKEVQATIIESMVHSFMKRAYIMFVAADVTIRDFAGAEPVMTGQVDMQVASADIIRKIEDIQGVTVQEEAVGEKVVSSMQYYAAGMGVMFILFNATIGAKMIMTERATETLARLLRTPTTISDILLGKFLGTLLFSGTQFFLFVVVTHYGFGVAWGDNMAQIIAVGLAYIVCVSGLSMTLAAFVHSEKTADMINGVGIQLFALLGGSMLPIYAFSDTMKTVSNIAPNKWALTGLLEVMGGTSWMNILLPISVLVIVGMLSFTLGIWRLRVR</sequence>
<evidence type="ECO:0000259" key="9">
    <source>
        <dbReference type="PROSITE" id="PS51012"/>
    </source>
</evidence>
<dbReference type="InterPro" id="IPR051449">
    <property type="entry name" value="ABC-2_transporter_component"/>
</dbReference>
<dbReference type="Pfam" id="PF12698">
    <property type="entry name" value="ABC2_membrane_3"/>
    <property type="match status" value="1"/>
</dbReference>
<proteinExistence type="inferred from homology"/>
<evidence type="ECO:0000256" key="1">
    <source>
        <dbReference type="ARBA" id="ARBA00004651"/>
    </source>
</evidence>
<evidence type="ECO:0000256" key="6">
    <source>
        <dbReference type="ARBA" id="ARBA00022989"/>
    </source>
</evidence>
<keyword evidence="7 8" id="KW-0472">Membrane</keyword>
<keyword evidence="3" id="KW-0813">Transport</keyword>
<comment type="subcellular location">
    <subcellularLocation>
        <location evidence="1">Cell membrane</location>
        <topology evidence="1">Multi-pass membrane protein</topology>
    </subcellularLocation>
</comment>
<keyword evidence="4" id="KW-1003">Cell membrane</keyword>
<evidence type="ECO:0000256" key="4">
    <source>
        <dbReference type="ARBA" id="ARBA00022475"/>
    </source>
</evidence>
<comment type="similarity">
    <text evidence="2">Belongs to the ABC-2 integral membrane protein family.</text>
</comment>
<comment type="caution">
    <text evidence="10">The sequence shown here is derived from an EMBL/GenBank/DDBJ whole genome shotgun (WGS) entry which is preliminary data.</text>
</comment>
<dbReference type="PANTHER" id="PTHR30294">
    <property type="entry name" value="MEMBRANE COMPONENT OF ABC TRANSPORTER YHHJ-RELATED"/>
    <property type="match status" value="1"/>
</dbReference>
<evidence type="ECO:0000256" key="8">
    <source>
        <dbReference type="SAM" id="Phobius"/>
    </source>
</evidence>
<evidence type="ECO:0000256" key="5">
    <source>
        <dbReference type="ARBA" id="ARBA00022692"/>
    </source>
</evidence>
<gene>
    <name evidence="10" type="ORF">P6P90_13565</name>
</gene>
<evidence type="ECO:0000256" key="3">
    <source>
        <dbReference type="ARBA" id="ARBA00022448"/>
    </source>
</evidence>
<keyword evidence="6 8" id="KW-1133">Transmembrane helix</keyword>
<feature type="transmembrane region" description="Helical" evidence="8">
    <location>
        <begin position="325"/>
        <end position="343"/>
    </location>
</feature>
<dbReference type="InterPro" id="IPR013525">
    <property type="entry name" value="ABC2_TM"/>
</dbReference>
<evidence type="ECO:0000313" key="11">
    <source>
        <dbReference type="Proteomes" id="UP001218246"/>
    </source>
</evidence>
<dbReference type="EMBL" id="JARULN010000016">
    <property type="protein sequence ID" value="MDG5754986.1"/>
    <property type="molecule type" value="Genomic_DNA"/>
</dbReference>
<dbReference type="PANTHER" id="PTHR30294:SF48">
    <property type="entry name" value="LINEARMYCIN RESISTANCE PERMEASE PROTEIN LNRM"/>
    <property type="match status" value="1"/>
</dbReference>
<feature type="transmembrane region" description="Helical" evidence="8">
    <location>
        <begin position="210"/>
        <end position="232"/>
    </location>
</feature>
<dbReference type="PROSITE" id="PS51012">
    <property type="entry name" value="ABC_TM2"/>
    <property type="match status" value="1"/>
</dbReference>
<evidence type="ECO:0000256" key="7">
    <source>
        <dbReference type="ARBA" id="ARBA00023136"/>
    </source>
</evidence>
<dbReference type="InterPro" id="IPR047817">
    <property type="entry name" value="ABC2_TM_bact-type"/>
</dbReference>
<feature type="transmembrane region" description="Helical" evidence="8">
    <location>
        <begin position="375"/>
        <end position="395"/>
    </location>
</feature>
<evidence type="ECO:0000256" key="2">
    <source>
        <dbReference type="ARBA" id="ARBA00007783"/>
    </source>
</evidence>
<name>A0ABT6H9F6_9BACI</name>
<protein>
    <submittedName>
        <fullName evidence="10">ABC transporter permease</fullName>
    </submittedName>
</protein>